<dbReference type="InterPro" id="IPR000571">
    <property type="entry name" value="Znf_CCCH"/>
</dbReference>
<protein>
    <recommendedName>
        <fullName evidence="6">C3H1-type domain-containing protein</fullName>
    </recommendedName>
</protein>
<feature type="zinc finger region" description="C3H1-type" evidence="5">
    <location>
        <begin position="67"/>
        <end position="95"/>
    </location>
</feature>
<evidence type="ECO:0000256" key="2">
    <source>
        <dbReference type="ARBA" id="ARBA00022771"/>
    </source>
</evidence>
<evidence type="ECO:0000259" key="6">
    <source>
        <dbReference type="PROSITE" id="PS50103"/>
    </source>
</evidence>
<dbReference type="PROSITE" id="PS50103">
    <property type="entry name" value="ZF_C3H1"/>
    <property type="match status" value="2"/>
</dbReference>
<dbReference type="Gene3D" id="4.10.1000.10">
    <property type="entry name" value="Zinc finger, CCCH-type"/>
    <property type="match status" value="2"/>
</dbReference>
<dbReference type="AlphaFoldDB" id="A0AAD3SAL1"/>
<dbReference type="PANTHER" id="PTHR12506">
    <property type="entry name" value="PROTEIN PHOSPHATASE RELATED"/>
    <property type="match status" value="1"/>
</dbReference>
<dbReference type="GO" id="GO:0008270">
    <property type="term" value="F:zinc ion binding"/>
    <property type="evidence" value="ECO:0007669"/>
    <property type="project" value="UniProtKB-KW"/>
</dbReference>
<evidence type="ECO:0000256" key="1">
    <source>
        <dbReference type="ARBA" id="ARBA00022723"/>
    </source>
</evidence>
<feature type="zinc finger region" description="C3H1-type" evidence="5">
    <location>
        <begin position="160"/>
        <end position="188"/>
    </location>
</feature>
<gene>
    <name evidence="7" type="ORF">Nepgr_009001</name>
</gene>
<proteinExistence type="predicted"/>
<evidence type="ECO:0000313" key="7">
    <source>
        <dbReference type="EMBL" id="GMH07161.1"/>
    </source>
</evidence>
<dbReference type="Pfam" id="PF00642">
    <property type="entry name" value="zf-CCCH"/>
    <property type="match status" value="2"/>
</dbReference>
<dbReference type="Proteomes" id="UP001279734">
    <property type="component" value="Unassembled WGS sequence"/>
</dbReference>
<keyword evidence="4" id="KW-0238">DNA-binding</keyword>
<evidence type="ECO:0000313" key="8">
    <source>
        <dbReference type="Proteomes" id="UP001279734"/>
    </source>
</evidence>
<evidence type="ECO:0000256" key="5">
    <source>
        <dbReference type="PROSITE-ProRule" id="PRU00723"/>
    </source>
</evidence>
<dbReference type="SUPFAM" id="SSF90229">
    <property type="entry name" value="CCCH zinc finger"/>
    <property type="match status" value="2"/>
</dbReference>
<evidence type="ECO:0000256" key="3">
    <source>
        <dbReference type="ARBA" id="ARBA00022833"/>
    </source>
</evidence>
<dbReference type="GO" id="GO:0003729">
    <property type="term" value="F:mRNA binding"/>
    <property type="evidence" value="ECO:0007669"/>
    <property type="project" value="TreeGrafter"/>
</dbReference>
<dbReference type="EMBL" id="BSYO01000007">
    <property type="protein sequence ID" value="GMH07161.1"/>
    <property type="molecule type" value="Genomic_DNA"/>
</dbReference>
<name>A0AAD3SAL1_NEPGR</name>
<keyword evidence="8" id="KW-1185">Reference proteome</keyword>
<accession>A0AAD3SAL1</accession>
<dbReference type="InterPro" id="IPR036855">
    <property type="entry name" value="Znf_CCCH_sf"/>
</dbReference>
<dbReference type="PANTHER" id="PTHR12506:SF50">
    <property type="entry name" value="ZINC FINGER CCCH DOMAIN-CONTAINING PROTEIN 26"/>
    <property type="match status" value="1"/>
</dbReference>
<dbReference type="SMART" id="SM00356">
    <property type="entry name" value="ZnF_C3H1"/>
    <property type="match status" value="2"/>
</dbReference>
<keyword evidence="1 5" id="KW-0479">Metal-binding</keyword>
<evidence type="ECO:0000256" key="4">
    <source>
        <dbReference type="ARBA" id="ARBA00023125"/>
    </source>
</evidence>
<keyword evidence="3 5" id="KW-0862">Zinc</keyword>
<organism evidence="7 8">
    <name type="scientific">Nepenthes gracilis</name>
    <name type="common">Slender pitcher plant</name>
    <dbReference type="NCBI Taxonomy" id="150966"/>
    <lineage>
        <taxon>Eukaryota</taxon>
        <taxon>Viridiplantae</taxon>
        <taxon>Streptophyta</taxon>
        <taxon>Embryophyta</taxon>
        <taxon>Tracheophyta</taxon>
        <taxon>Spermatophyta</taxon>
        <taxon>Magnoliopsida</taxon>
        <taxon>eudicotyledons</taxon>
        <taxon>Gunneridae</taxon>
        <taxon>Pentapetalae</taxon>
        <taxon>Caryophyllales</taxon>
        <taxon>Nepenthaceae</taxon>
        <taxon>Nepenthes</taxon>
    </lineage>
</organism>
<feature type="domain" description="C3H1-type" evidence="6">
    <location>
        <begin position="67"/>
        <end position="95"/>
    </location>
</feature>
<feature type="domain" description="C3H1-type" evidence="6">
    <location>
        <begin position="160"/>
        <end position="188"/>
    </location>
</feature>
<sequence length="227" mass="25493">MIVDGISAMKIETNDSNQYRDIAQPIAHPDRPDRNLQVWIDMYITSPPRQEKCWTGHTEFSLDLPMLQEENSCSYYMRTFTCKFGAVCKFNHPQPASVETVLTVPGPAAVGSIGKLELGSSQRDSWGNLLYSSKDQYRCTEGISRQTNASSANNFHPPEQPDQPGCWYFMSTGSCRYGSDCKYHHPKDRIDQLEMTSLGLQGLPMRPINLLNCNSSETSPPNQKSTS</sequence>
<dbReference type="GO" id="GO:0003677">
    <property type="term" value="F:DNA binding"/>
    <property type="evidence" value="ECO:0007669"/>
    <property type="project" value="UniProtKB-KW"/>
</dbReference>
<reference evidence="7" key="1">
    <citation type="submission" date="2023-05" db="EMBL/GenBank/DDBJ databases">
        <title>Nepenthes gracilis genome sequencing.</title>
        <authorList>
            <person name="Fukushima K."/>
        </authorList>
    </citation>
    <scope>NUCLEOTIDE SEQUENCE</scope>
    <source>
        <strain evidence="7">SING2019-196</strain>
    </source>
</reference>
<dbReference type="InterPro" id="IPR050974">
    <property type="entry name" value="Plant_ZF_CCCH"/>
</dbReference>
<comment type="caution">
    <text evidence="7">The sequence shown here is derived from an EMBL/GenBank/DDBJ whole genome shotgun (WGS) entry which is preliminary data.</text>
</comment>
<keyword evidence="2 5" id="KW-0863">Zinc-finger</keyword>